<name>A0A484GKV2_SOUCH</name>
<accession>A0A484GKV2</accession>
<protein>
    <submittedName>
        <fullName evidence="2">Uncharacterized protein</fullName>
    </submittedName>
</protein>
<dbReference type="PANTHER" id="PTHR35263:SF1">
    <property type="entry name" value="TESTIS-EXPRESSED PROTEIN 49"/>
    <property type="match status" value="1"/>
</dbReference>
<dbReference type="PANTHER" id="PTHR35263">
    <property type="entry name" value="TESTIS-EXPRESSED PROTEIN 49"/>
    <property type="match status" value="1"/>
</dbReference>
<evidence type="ECO:0000313" key="3">
    <source>
        <dbReference type="Proteomes" id="UP000295264"/>
    </source>
</evidence>
<proteinExistence type="predicted"/>
<dbReference type="AlphaFoldDB" id="A0A484GKV2"/>
<evidence type="ECO:0000313" key="2">
    <source>
        <dbReference type="EMBL" id="TEA35736.1"/>
    </source>
</evidence>
<comment type="caution">
    <text evidence="2">The sequence shown here is derived from an EMBL/GenBank/DDBJ whole genome shotgun (WGS) entry which is preliminary data.</text>
</comment>
<feature type="compositionally biased region" description="Basic and acidic residues" evidence="1">
    <location>
        <begin position="20"/>
        <end position="33"/>
    </location>
</feature>
<feature type="region of interest" description="Disordered" evidence="1">
    <location>
        <begin position="18"/>
        <end position="67"/>
    </location>
</feature>
<organism evidence="2 3">
    <name type="scientific">Sousa chinensis</name>
    <name type="common">Indo-pacific humpbacked dolphin</name>
    <name type="synonym">Steno chinensis</name>
    <dbReference type="NCBI Taxonomy" id="103600"/>
    <lineage>
        <taxon>Eukaryota</taxon>
        <taxon>Metazoa</taxon>
        <taxon>Chordata</taxon>
        <taxon>Craniata</taxon>
        <taxon>Vertebrata</taxon>
        <taxon>Euteleostomi</taxon>
        <taxon>Mammalia</taxon>
        <taxon>Eutheria</taxon>
        <taxon>Laurasiatheria</taxon>
        <taxon>Artiodactyla</taxon>
        <taxon>Whippomorpha</taxon>
        <taxon>Cetacea</taxon>
        <taxon>Odontoceti</taxon>
        <taxon>Delphinidae</taxon>
        <taxon>Sousa</taxon>
    </lineage>
</organism>
<feature type="non-terminal residue" evidence="2">
    <location>
        <position position="67"/>
    </location>
</feature>
<sequence length="67" mass="7911">MAFFNLYLLGYQNAFRNKKRDTTEETYQKEPEPTRLPPITSEDGNHSVHQNSHTRYQEAVRKALLKT</sequence>
<evidence type="ECO:0000256" key="1">
    <source>
        <dbReference type="SAM" id="MobiDB-lite"/>
    </source>
</evidence>
<reference evidence="2 3" key="1">
    <citation type="journal article" date="2018" name="Genomics">
        <title>Molecular footprints of inshore aquatic adaptation in Indo-Pacific humpback dolphin (Sousa chinensis).</title>
        <authorList>
            <person name="Ming Y."/>
            <person name="Jian J."/>
            <person name="Yu F."/>
            <person name="Yu X."/>
            <person name="Wang J."/>
            <person name="Liu W."/>
        </authorList>
    </citation>
    <scope>NUCLEOTIDE SEQUENCE [LARGE SCALE GENOMIC DNA]</scope>
    <source>
        <strain evidence="2">MY-2018</strain>
        <tissue evidence="2">Skin</tissue>
    </source>
</reference>
<keyword evidence="3" id="KW-1185">Reference proteome</keyword>
<dbReference type="InterPro" id="IPR038775">
    <property type="entry name" value="SPMIP11"/>
</dbReference>
<dbReference type="Pfam" id="PF22593">
    <property type="entry name" value="SPMIP11"/>
    <property type="match status" value="1"/>
</dbReference>
<dbReference type="EMBL" id="QWLN02007139">
    <property type="protein sequence ID" value="TEA35736.1"/>
    <property type="molecule type" value="Genomic_DNA"/>
</dbReference>
<gene>
    <name evidence="2" type="ORF">DBR06_SOUSAS1110093</name>
</gene>
<dbReference type="Proteomes" id="UP000295264">
    <property type="component" value="Unassembled WGS sequence"/>
</dbReference>